<organism evidence="2 3">
    <name type="scientific">Nonomuraea antimicrobica</name>
    <dbReference type="NCBI Taxonomy" id="561173"/>
    <lineage>
        <taxon>Bacteria</taxon>
        <taxon>Bacillati</taxon>
        <taxon>Actinomycetota</taxon>
        <taxon>Actinomycetes</taxon>
        <taxon>Streptosporangiales</taxon>
        <taxon>Streptosporangiaceae</taxon>
        <taxon>Nonomuraea</taxon>
    </lineage>
</organism>
<comment type="caution">
    <text evidence="2">The sequence shown here is derived from an EMBL/GenBank/DDBJ whole genome shotgun (WGS) entry which is preliminary data.</text>
</comment>
<evidence type="ECO:0000256" key="1">
    <source>
        <dbReference type="SAM" id="SignalP"/>
    </source>
</evidence>
<evidence type="ECO:0000313" key="3">
    <source>
        <dbReference type="Proteomes" id="UP001500902"/>
    </source>
</evidence>
<dbReference type="EMBL" id="BAAAZP010000047">
    <property type="protein sequence ID" value="GAA3660956.1"/>
    <property type="molecule type" value="Genomic_DNA"/>
</dbReference>
<protein>
    <recommendedName>
        <fullName evidence="4">DUF3558 domain-containing protein</fullName>
    </recommendedName>
</protein>
<evidence type="ECO:0000313" key="2">
    <source>
        <dbReference type="EMBL" id="GAA3660956.1"/>
    </source>
</evidence>
<keyword evidence="1" id="KW-0732">Signal</keyword>
<dbReference type="PROSITE" id="PS51257">
    <property type="entry name" value="PROKAR_LIPOPROTEIN"/>
    <property type="match status" value="1"/>
</dbReference>
<sequence length="190" mass="19922">MRSRLAWLAAALSAFSLLSACQQEEAPVNKASLPPVAAPPYICDYVPLDAVRLMTGVHDPIVRGRFNMSTSDDGGSGGCFVYQPTGNKLKVLDVTLSPGGSQKEAEFQISQGAQRLPEIVPGSVGYYGQDSSAGNTQAAATLVRGDDLLIVELVRGVKGRDNAADVVALMKLVAPKLILNVTPSPNKAKG</sequence>
<proteinExistence type="predicted"/>
<reference evidence="3" key="1">
    <citation type="journal article" date="2019" name="Int. J. Syst. Evol. Microbiol.">
        <title>The Global Catalogue of Microorganisms (GCM) 10K type strain sequencing project: providing services to taxonomists for standard genome sequencing and annotation.</title>
        <authorList>
            <consortium name="The Broad Institute Genomics Platform"/>
            <consortium name="The Broad Institute Genome Sequencing Center for Infectious Disease"/>
            <person name="Wu L."/>
            <person name="Ma J."/>
        </authorList>
    </citation>
    <scope>NUCLEOTIDE SEQUENCE [LARGE SCALE GENOMIC DNA]</scope>
    <source>
        <strain evidence="3">JCM 16904</strain>
    </source>
</reference>
<dbReference type="Proteomes" id="UP001500902">
    <property type="component" value="Unassembled WGS sequence"/>
</dbReference>
<feature type="signal peptide" evidence="1">
    <location>
        <begin position="1"/>
        <end position="20"/>
    </location>
</feature>
<evidence type="ECO:0008006" key="4">
    <source>
        <dbReference type="Google" id="ProtNLM"/>
    </source>
</evidence>
<feature type="chain" id="PRO_5046067336" description="DUF3558 domain-containing protein" evidence="1">
    <location>
        <begin position="21"/>
        <end position="190"/>
    </location>
</feature>
<keyword evidence="3" id="KW-1185">Reference proteome</keyword>
<name>A0ABP7BJE9_9ACTN</name>
<accession>A0ABP7BJE9</accession>
<gene>
    <name evidence="2" type="ORF">GCM10022224_025480</name>
</gene>